<dbReference type="InterPro" id="IPR056823">
    <property type="entry name" value="TEN-like_YD-shell"/>
</dbReference>
<evidence type="ECO:0000256" key="2">
    <source>
        <dbReference type="SAM" id="MobiDB-lite"/>
    </source>
</evidence>
<keyword evidence="4" id="KW-0378">Hydrolase</keyword>
<feature type="compositionally biased region" description="Polar residues" evidence="2">
    <location>
        <begin position="13"/>
        <end position="44"/>
    </location>
</feature>
<dbReference type="InterPro" id="IPR050708">
    <property type="entry name" value="T6SS_VgrG/RHS"/>
</dbReference>
<keyword evidence="5" id="KW-1185">Reference proteome</keyword>
<dbReference type="EMBL" id="CP021983">
    <property type="protein sequence ID" value="ASC72317.1"/>
    <property type="molecule type" value="Genomic_DNA"/>
</dbReference>
<dbReference type="RefSeq" id="WP_187329432.1">
    <property type="nucleotide sequence ID" value="NZ_CP021983.2"/>
</dbReference>
<dbReference type="InterPro" id="IPR006530">
    <property type="entry name" value="YD"/>
</dbReference>
<dbReference type="Pfam" id="PF25023">
    <property type="entry name" value="TEN_YD-shell"/>
    <property type="match status" value="1"/>
</dbReference>
<dbReference type="GO" id="GO:0016787">
    <property type="term" value="F:hydrolase activity"/>
    <property type="evidence" value="ECO:0007669"/>
    <property type="project" value="UniProtKB-KW"/>
</dbReference>
<reference evidence="4 5" key="1">
    <citation type="journal article" date="2016" name="Biochim. Biophys. Acta">
        <title>Characterization of red-shifted phycobilisomes isolated from the chlorophyll f-containing cyanobacterium Halomicronema hongdechloris.</title>
        <authorList>
            <person name="Li Y."/>
            <person name="Lin Y."/>
            <person name="Garvey C.J."/>
            <person name="Birch D."/>
            <person name="Corkery R.W."/>
            <person name="Loughlin P.C."/>
            <person name="Scheer H."/>
            <person name="Willows R.D."/>
            <person name="Chen M."/>
        </authorList>
    </citation>
    <scope>NUCLEOTIDE SEQUENCE [LARGE SCALE GENOMIC DNA]</scope>
    <source>
        <strain evidence="4 5">C2206</strain>
    </source>
</reference>
<protein>
    <submittedName>
        <fullName evidence="4">Deoxyribonuclease RhsC</fullName>
        <ecNumber evidence="4">3.1.-.-</ecNumber>
    </submittedName>
</protein>
<dbReference type="Gene3D" id="2.180.10.10">
    <property type="entry name" value="RHS repeat-associated core"/>
    <property type="match status" value="1"/>
</dbReference>
<keyword evidence="1" id="KW-0677">Repeat</keyword>
<dbReference type="NCBIfam" id="TIGR01643">
    <property type="entry name" value="YD_repeat_2x"/>
    <property type="match status" value="4"/>
</dbReference>
<evidence type="ECO:0000259" key="3">
    <source>
        <dbReference type="Pfam" id="PF25023"/>
    </source>
</evidence>
<dbReference type="PANTHER" id="PTHR32305">
    <property type="match status" value="1"/>
</dbReference>
<proteinExistence type="predicted"/>
<accession>A0A1Z3HQ89</accession>
<sequence>MEKVISVLGMNLSPVTPSGQTQPTRAQSHQLTPDQSSTATSQKGLNDRADSPTYRYDDRGRLIAVDYPNGTHQTFAYDARDNLIRRQTAAGRVLHYSYDAQNRLRCLSDRRGHTTITDFGLGWVCFATPTCVTVVQFDPQQRVSTIQQTIDGVTFQSDYRYDDAGRCIGLRPAGSDQWLHYRYEVNPDSPTQTLHVQTEHGTPYATLSGQTWRFANGIVRQRLLDDQGKPARIVIQTSEGTLLVDWPYIYRDLQIEQIGPQRFGYDGEGRLTTWQDSLGQVTRYTYDAHGNRRTVADHTGVTRYCYDVGTGGGDRLLQVTSPEGNRVDFDYDLDGNCIARRQGNQLSRYTYDVEGQLTTVQLPDGRVIHYTYDGLGRRVKRQMGDQITLFHYDCNDQLLAETDAQGRVTATYLWVGVQCLGCIRGPVGETAVDFYGTDHLGSVWLVTNETRQVTWQGNPSPFGTTGSPLFARKPLDVVTGFYDFGSRDYDPATGRFLTPDSYTFGADDWRLLFQPERDFWGDRKPRSTALQDWLQQTDSQNRYVFCLNDPINNLDLDGHSAWWFFLTIPSSLTWALPNTTIGLILVIGNLLMEIIGWIPWFFESLFRLDFDRKWYPWGRLNPANPFDADERAHFWINFTASARQGVPWTMLNGSFFVWRAYTMGNIVYIESSEDSGNEADTDSRYIVPKAPDVQLNRPEALYSHEMQHVFQYALLGPLFHALPVPLIVRLIQEEDLSEGDKWWEKISIGGLTWLIGGLLWAVSGGNVDPDDVQNWVNPSTWWSSVLPYKWVAIISNAWDLNNWVPGVGVYEWDMVINGGQTNSALERNAGAQSGNVYKTVVEAEKTEIYVGEFTRVTGADVVFAPNPATGGPPFTPITVDFSITPAVNNVPTGAGMVPGTLAPNQLPHSINLDRNNTPPVQVINGSAFYFHSLTPGTFTVKGEGSFSTPPTSETVDITVKAIEVDAETAVFVCQRQTIKLKGDEKASYHLQAKGGVLASGGSVNGLTYTAGDTAGTDTLELIARYDASLAVFSTYGDNGLTTSGPNPRDYLVKEIQITVDEPTITPDTQEIFVGGVVTFTIDHLPDSATVSVGTGSPLVTKIPGSQFNRSELQFIAGKGPIAADEIETITFDYGCKDYPFDIKVKPITAVINPATVNGGGTAQITVTGGVPPYRYVVSVPNSSGPEVDETGRYTAGSENAQVADTITITDRDGDGGRARVQVMVRPMTAAINPVQVAAGATANVTVQSGVSPFDFSIVNRESEGSSIDSSGRYTAGTTPGVDTIQVTDDNGTQVTVTIRVMG</sequence>
<dbReference type="PANTHER" id="PTHR32305:SF15">
    <property type="entry name" value="PROTEIN RHSA-RELATED"/>
    <property type="match status" value="1"/>
</dbReference>
<evidence type="ECO:0000256" key="1">
    <source>
        <dbReference type="ARBA" id="ARBA00022737"/>
    </source>
</evidence>
<gene>
    <name evidence="4" type="primary">rhsC</name>
    <name evidence="4" type="ORF">XM38_032740</name>
</gene>
<organism evidence="4 5">
    <name type="scientific">Halomicronema hongdechloris C2206</name>
    <dbReference type="NCBI Taxonomy" id="1641165"/>
    <lineage>
        <taxon>Bacteria</taxon>
        <taxon>Bacillati</taxon>
        <taxon>Cyanobacteriota</taxon>
        <taxon>Cyanophyceae</taxon>
        <taxon>Nodosilineales</taxon>
        <taxon>Nodosilineaceae</taxon>
        <taxon>Halomicronema</taxon>
    </lineage>
</organism>
<evidence type="ECO:0000313" key="4">
    <source>
        <dbReference type="EMBL" id="ASC72317.1"/>
    </source>
</evidence>
<dbReference type="STRING" id="1641165.XM38_00515"/>
<name>A0A1Z3HQ89_9CYAN</name>
<dbReference type="EC" id="3.1.-.-" evidence="4"/>
<feature type="compositionally biased region" description="Basic and acidic residues" evidence="2">
    <location>
        <begin position="45"/>
        <end position="54"/>
    </location>
</feature>
<feature type="domain" description="Teneurin-like YD-shell" evidence="3">
    <location>
        <begin position="263"/>
        <end position="503"/>
    </location>
</feature>
<dbReference type="KEGG" id="hhg:XM38_032740"/>
<feature type="region of interest" description="Disordered" evidence="2">
    <location>
        <begin position="10"/>
        <end position="54"/>
    </location>
</feature>
<evidence type="ECO:0000313" key="5">
    <source>
        <dbReference type="Proteomes" id="UP000191901"/>
    </source>
</evidence>
<dbReference type="Pfam" id="PF05593">
    <property type="entry name" value="RHS_repeat"/>
    <property type="match status" value="1"/>
</dbReference>
<dbReference type="InterPro" id="IPR031325">
    <property type="entry name" value="RHS_repeat"/>
</dbReference>
<dbReference type="Proteomes" id="UP000191901">
    <property type="component" value="Chromosome"/>
</dbReference>